<dbReference type="STRING" id="1856638.A9Q68_03620"/>
<dbReference type="EMBL" id="LZDD01000001">
    <property type="protein sequence ID" value="OJF72647.1"/>
    <property type="molecule type" value="Genomic_DNA"/>
</dbReference>
<feature type="transmembrane region" description="Helical" evidence="1">
    <location>
        <begin position="113"/>
        <end position="131"/>
    </location>
</feature>
<keyword evidence="1" id="KW-0812">Transmembrane</keyword>
<feature type="transmembrane region" description="Helical" evidence="1">
    <location>
        <begin position="218"/>
        <end position="244"/>
    </location>
</feature>
<dbReference type="AlphaFoldDB" id="A0A1L8MPH8"/>
<feature type="transmembrane region" description="Helical" evidence="1">
    <location>
        <begin position="270"/>
        <end position="289"/>
    </location>
</feature>
<organism evidence="2 3">
    <name type="scientific">Streptococcus bovimastitidis</name>
    <dbReference type="NCBI Taxonomy" id="1856638"/>
    <lineage>
        <taxon>Bacteria</taxon>
        <taxon>Bacillati</taxon>
        <taxon>Bacillota</taxon>
        <taxon>Bacilli</taxon>
        <taxon>Lactobacillales</taxon>
        <taxon>Streptococcaceae</taxon>
        <taxon>Streptococcus</taxon>
    </lineage>
</organism>
<proteinExistence type="predicted"/>
<dbReference type="OrthoDB" id="2207022at2"/>
<feature type="transmembrane region" description="Helical" evidence="1">
    <location>
        <begin position="20"/>
        <end position="39"/>
    </location>
</feature>
<feature type="transmembrane region" description="Helical" evidence="1">
    <location>
        <begin position="188"/>
        <end position="206"/>
    </location>
</feature>
<keyword evidence="3" id="KW-1185">Reference proteome</keyword>
<keyword evidence="1" id="KW-1133">Transmembrane helix</keyword>
<sequence>MFQLIEKVKIEFDKYKIENLFLIFGLLITITLSLSMPLFNEPDGQYHFAVSSRIVNSSVDTSRYGVDHVVTGMSDQKESYQNGTHFEKYYLNKAKIINSSIVPRNIRFSYHNYVFFGHVVPAIGIFIGRLIYPSLGIMITCGRIFSSFIYVIALFLVIKKLKYGKLVFATIFLSPVVMNLIASLSYDAASILAVSVFLMLNINILAEPNKELPIKSLISSIIFLIIASKQNYWIIILILFFTLFESKNTYTLKYRKIILDILYFIKSRKLFFLLSGLSLFLVFLYVICIPQGGIKIVLQRYFMTIVFDYKNSFTLNSWLAEPYPGYSNMPSWVTALWIVLLVIVLLSEEKFVINLSLSIFALFLFIIGMLGVYYIQLSYGADGTSYIKGVQGRYFTPTLLLLLIFVAGIGNKLILKKSYYLTFSVVISSILTNLMVIFNTIIDLKR</sequence>
<dbReference type="RefSeq" id="WP_071793329.1">
    <property type="nucleotide sequence ID" value="NZ_LZDD01000001.1"/>
</dbReference>
<feature type="transmembrane region" description="Helical" evidence="1">
    <location>
        <begin position="165"/>
        <end position="182"/>
    </location>
</feature>
<reference evidence="3" key="1">
    <citation type="submission" date="2016-06" db="EMBL/GenBank/DDBJ databases">
        <authorList>
            <person name="de Vries S.P.W."/>
            <person name="Hadjirin N.F."/>
            <person name="Lay E.M."/>
            <person name="Zadoks R.N."/>
            <person name="Peacock S.J."/>
            <person name="Parkhill J."/>
            <person name="Grant A.J."/>
            <person name="Mcdougall S."/>
            <person name="Holmes M.A."/>
        </authorList>
    </citation>
    <scope>NUCLEOTIDE SEQUENCE [LARGE SCALE GENOMIC DNA]</scope>
    <source>
        <strain evidence="3">NZ1587</strain>
    </source>
</reference>
<dbReference type="Proteomes" id="UP000182015">
    <property type="component" value="Unassembled WGS sequence"/>
</dbReference>
<feature type="transmembrane region" description="Helical" evidence="1">
    <location>
        <begin position="137"/>
        <end position="158"/>
    </location>
</feature>
<gene>
    <name evidence="2" type="ORF">A9Q68_03620</name>
</gene>
<protein>
    <recommendedName>
        <fullName evidence="4">Beta-carotene 15,15'-monooxygenase</fullName>
    </recommendedName>
</protein>
<feature type="transmembrane region" description="Helical" evidence="1">
    <location>
        <begin position="421"/>
        <end position="442"/>
    </location>
</feature>
<feature type="transmembrane region" description="Helical" evidence="1">
    <location>
        <begin position="353"/>
        <end position="374"/>
    </location>
</feature>
<evidence type="ECO:0008006" key="4">
    <source>
        <dbReference type="Google" id="ProtNLM"/>
    </source>
</evidence>
<dbReference type="Pfam" id="PF09913">
    <property type="entry name" value="DUF2142"/>
    <property type="match status" value="1"/>
</dbReference>
<dbReference type="InterPro" id="IPR018674">
    <property type="entry name" value="DUF2142_membrane"/>
</dbReference>
<feature type="transmembrane region" description="Helical" evidence="1">
    <location>
        <begin position="394"/>
        <end position="414"/>
    </location>
</feature>
<feature type="transmembrane region" description="Helical" evidence="1">
    <location>
        <begin position="326"/>
        <end position="346"/>
    </location>
</feature>
<evidence type="ECO:0000313" key="3">
    <source>
        <dbReference type="Proteomes" id="UP000182015"/>
    </source>
</evidence>
<keyword evidence="1" id="KW-0472">Membrane</keyword>
<name>A0A1L8MPH8_9STRE</name>
<evidence type="ECO:0000313" key="2">
    <source>
        <dbReference type="EMBL" id="OJF72647.1"/>
    </source>
</evidence>
<accession>A0A1L8MPH8</accession>
<evidence type="ECO:0000256" key="1">
    <source>
        <dbReference type="SAM" id="Phobius"/>
    </source>
</evidence>
<comment type="caution">
    <text evidence="2">The sequence shown here is derived from an EMBL/GenBank/DDBJ whole genome shotgun (WGS) entry which is preliminary data.</text>
</comment>